<dbReference type="Proteomes" id="UP000230184">
    <property type="component" value="Unassembled WGS sequence"/>
</dbReference>
<name>A0A2M6YSK8_9BACT</name>
<keyword evidence="1" id="KW-0472">Membrane</keyword>
<feature type="non-terminal residue" evidence="2">
    <location>
        <position position="77"/>
    </location>
</feature>
<feature type="transmembrane region" description="Helical" evidence="1">
    <location>
        <begin position="6"/>
        <end position="23"/>
    </location>
</feature>
<keyword evidence="1" id="KW-1133">Transmembrane helix</keyword>
<gene>
    <name evidence="2" type="ORF">COT02_05920</name>
</gene>
<keyword evidence="1" id="KW-0812">Transmembrane</keyword>
<reference evidence="3" key="1">
    <citation type="submission" date="2017-09" db="EMBL/GenBank/DDBJ databases">
        <title>Depth-based differentiation of microbial function through sediment-hosted aquifers and enrichment of novel symbionts in the deep terrestrial subsurface.</title>
        <authorList>
            <person name="Probst A.J."/>
            <person name="Ladd B."/>
            <person name="Jarett J.K."/>
            <person name="Geller-Mcgrath D.E."/>
            <person name="Sieber C.M.K."/>
            <person name="Emerson J.B."/>
            <person name="Anantharaman K."/>
            <person name="Thomas B.C."/>
            <person name="Malmstrom R."/>
            <person name="Stieglmeier M."/>
            <person name="Klingl A."/>
            <person name="Woyke T."/>
            <person name="Ryan C.M."/>
            <person name="Banfield J.F."/>
        </authorList>
    </citation>
    <scope>NUCLEOTIDE SEQUENCE [LARGE SCALE GENOMIC DNA]</scope>
</reference>
<evidence type="ECO:0000256" key="1">
    <source>
        <dbReference type="SAM" id="Phobius"/>
    </source>
</evidence>
<accession>A0A2M6YSK8</accession>
<organism evidence="2 3">
    <name type="scientific">Candidatus Roizmanbacteria bacterium CG07_land_8_20_14_0_80_34_15</name>
    <dbReference type="NCBI Taxonomy" id="1974849"/>
    <lineage>
        <taxon>Bacteria</taxon>
        <taxon>Candidatus Roizmaniibacteriota</taxon>
    </lineage>
</organism>
<protein>
    <submittedName>
        <fullName evidence="2">Uncharacterized protein</fullName>
    </submittedName>
</protein>
<comment type="caution">
    <text evidence="2">The sequence shown here is derived from an EMBL/GenBank/DDBJ whole genome shotgun (WGS) entry which is preliminary data.</text>
</comment>
<proteinExistence type="predicted"/>
<sequence>MKKLLLILITVEILLIFLFPLILKKNPQEKLGLHINGKYFETENGRRIQLKGISTMAFVRYDYDIRELIKIFEIFKG</sequence>
<evidence type="ECO:0000313" key="3">
    <source>
        <dbReference type="Proteomes" id="UP000230184"/>
    </source>
</evidence>
<dbReference type="EMBL" id="PEWY01000165">
    <property type="protein sequence ID" value="PIU36476.1"/>
    <property type="molecule type" value="Genomic_DNA"/>
</dbReference>
<dbReference type="AlphaFoldDB" id="A0A2M6YSK8"/>
<evidence type="ECO:0000313" key="2">
    <source>
        <dbReference type="EMBL" id="PIU36476.1"/>
    </source>
</evidence>